<feature type="transmembrane region" description="Helical" evidence="5">
    <location>
        <begin position="281"/>
        <end position="308"/>
    </location>
</feature>
<keyword evidence="4 5" id="KW-0472">Membrane</keyword>
<keyword evidence="3 5" id="KW-1133">Transmembrane helix</keyword>
<protein>
    <submittedName>
        <fullName evidence="6">APC family permease</fullName>
    </submittedName>
</protein>
<sequence length="449" mass="48208">MSSSELDKRYGLMTAIAMVVGVVIGSGVFFKADDVLRLTGGNLAIALLAWALGAISMIFGALVFAEFAQRIEKSNGIVDYAEAAYGKRFGYLVGWFKGVLYYAPLSAILAWVASLYTMILLGSDNPTNSTATWVVAAIYMAATYLVNFYAPVLAGKLQVGSTLIKLVPLVLVAVVGTISGLLNGVTATNFVQAMDGIGSTGGTLATAVVATAFAYEGWIAAVTINSEIRDSKKNLPRALVIGTLIVFVVYVTYFLGIASVLPTDEIVTQGDNAVNIATTSLFGGTASTILTVFVIISCLGTLNGLVLATMRIPYSLAIRNQGPAPKWMSRVESHHHMPVNSARAAALLSVVYSVLWYCSINETFGRYIALDEMPIVLIYGLYLFLYVWYMRTFTEFGWIKRFVIPICAALGSLIILYGGITNPSLGLYLGVSVVVILLGLLFYRQEAAE</sequence>
<comment type="subcellular location">
    <subcellularLocation>
        <location evidence="1">Membrane</location>
        <topology evidence="1">Multi-pass membrane protein</topology>
    </subcellularLocation>
</comment>
<feature type="transmembrane region" description="Helical" evidence="5">
    <location>
        <begin position="42"/>
        <end position="65"/>
    </location>
</feature>
<evidence type="ECO:0000256" key="5">
    <source>
        <dbReference type="SAM" id="Phobius"/>
    </source>
</evidence>
<accession>A0ABS7V748</accession>
<feature type="transmembrane region" description="Helical" evidence="5">
    <location>
        <begin position="162"/>
        <end position="182"/>
    </location>
</feature>
<dbReference type="PANTHER" id="PTHR11785">
    <property type="entry name" value="AMINO ACID TRANSPORTER"/>
    <property type="match status" value="1"/>
</dbReference>
<feature type="transmembrane region" description="Helical" evidence="5">
    <location>
        <begin position="202"/>
        <end position="226"/>
    </location>
</feature>
<feature type="transmembrane region" description="Helical" evidence="5">
    <location>
        <begin position="12"/>
        <end position="30"/>
    </location>
</feature>
<evidence type="ECO:0000256" key="3">
    <source>
        <dbReference type="ARBA" id="ARBA00022989"/>
    </source>
</evidence>
<organism evidence="6 7">
    <name type="scientific">Aeromonas schubertii</name>
    <dbReference type="NCBI Taxonomy" id="652"/>
    <lineage>
        <taxon>Bacteria</taxon>
        <taxon>Pseudomonadati</taxon>
        <taxon>Pseudomonadota</taxon>
        <taxon>Gammaproteobacteria</taxon>
        <taxon>Aeromonadales</taxon>
        <taxon>Aeromonadaceae</taxon>
        <taxon>Aeromonas</taxon>
    </lineage>
</organism>
<evidence type="ECO:0000256" key="1">
    <source>
        <dbReference type="ARBA" id="ARBA00004141"/>
    </source>
</evidence>
<dbReference type="Proteomes" id="UP000774958">
    <property type="component" value="Unassembled WGS sequence"/>
</dbReference>
<evidence type="ECO:0000256" key="4">
    <source>
        <dbReference type="ARBA" id="ARBA00023136"/>
    </source>
</evidence>
<dbReference type="InterPro" id="IPR050598">
    <property type="entry name" value="AminoAcid_Transporter"/>
</dbReference>
<dbReference type="PANTHER" id="PTHR11785:SF512">
    <property type="entry name" value="SOBREMESA, ISOFORM B"/>
    <property type="match status" value="1"/>
</dbReference>
<feature type="transmembrane region" description="Helical" evidence="5">
    <location>
        <begin position="373"/>
        <end position="390"/>
    </location>
</feature>
<name>A0ABS7V748_9GAMM</name>
<dbReference type="PIRSF" id="PIRSF006060">
    <property type="entry name" value="AA_transporter"/>
    <property type="match status" value="1"/>
</dbReference>
<evidence type="ECO:0000256" key="2">
    <source>
        <dbReference type="ARBA" id="ARBA00022692"/>
    </source>
</evidence>
<dbReference type="Pfam" id="PF13520">
    <property type="entry name" value="AA_permease_2"/>
    <property type="match status" value="1"/>
</dbReference>
<keyword evidence="2 5" id="KW-0812">Transmembrane</keyword>
<feature type="transmembrane region" description="Helical" evidence="5">
    <location>
        <begin position="131"/>
        <end position="150"/>
    </location>
</feature>
<evidence type="ECO:0000313" key="7">
    <source>
        <dbReference type="Proteomes" id="UP000774958"/>
    </source>
</evidence>
<dbReference type="InterPro" id="IPR002293">
    <property type="entry name" value="AA/rel_permease1"/>
</dbReference>
<keyword evidence="7" id="KW-1185">Reference proteome</keyword>
<feature type="transmembrane region" description="Helical" evidence="5">
    <location>
        <begin position="238"/>
        <end position="261"/>
    </location>
</feature>
<reference evidence="6 7" key="1">
    <citation type="submission" date="2021-09" db="EMBL/GenBank/DDBJ databases">
        <title>Aeromonas schubertii isolated from Asian sea bass.</title>
        <authorList>
            <person name="Pinpimai K."/>
        </authorList>
    </citation>
    <scope>NUCLEOTIDE SEQUENCE [LARGE SCALE GENOMIC DNA]</scope>
    <source>
        <strain evidence="6 7">CHULA2021a</strain>
    </source>
</reference>
<proteinExistence type="predicted"/>
<feature type="transmembrane region" description="Helical" evidence="5">
    <location>
        <begin position="344"/>
        <end position="367"/>
    </location>
</feature>
<dbReference type="Gene3D" id="1.20.1740.10">
    <property type="entry name" value="Amino acid/polyamine transporter I"/>
    <property type="match status" value="1"/>
</dbReference>
<evidence type="ECO:0000313" key="6">
    <source>
        <dbReference type="EMBL" id="MBZ6065195.1"/>
    </source>
</evidence>
<gene>
    <name evidence="6" type="ORF">LA374_03080</name>
</gene>
<feature type="transmembrane region" description="Helical" evidence="5">
    <location>
        <begin position="426"/>
        <end position="443"/>
    </location>
</feature>
<dbReference type="RefSeq" id="WP_136613864.1">
    <property type="nucleotide sequence ID" value="NZ_CP039611.1"/>
</dbReference>
<feature type="transmembrane region" description="Helical" evidence="5">
    <location>
        <begin position="402"/>
        <end position="420"/>
    </location>
</feature>
<comment type="caution">
    <text evidence="6">The sequence shown here is derived from an EMBL/GenBank/DDBJ whole genome shotgun (WGS) entry which is preliminary data.</text>
</comment>
<dbReference type="EMBL" id="JAIRBT010000003">
    <property type="protein sequence ID" value="MBZ6065195.1"/>
    <property type="molecule type" value="Genomic_DNA"/>
</dbReference>
<feature type="transmembrane region" description="Helical" evidence="5">
    <location>
        <begin position="99"/>
        <end position="119"/>
    </location>
</feature>